<evidence type="ECO:0000313" key="5">
    <source>
        <dbReference type="Proteomes" id="UP001151699"/>
    </source>
</evidence>
<dbReference type="PANTHER" id="PTHR15565:SF0">
    <property type="entry name" value="PROTEIN AATF"/>
    <property type="match status" value="1"/>
</dbReference>
<organism evidence="4 5">
    <name type="scientific">Pseudolycoriella hygida</name>
    <dbReference type="NCBI Taxonomy" id="35572"/>
    <lineage>
        <taxon>Eukaryota</taxon>
        <taxon>Metazoa</taxon>
        <taxon>Ecdysozoa</taxon>
        <taxon>Arthropoda</taxon>
        <taxon>Hexapoda</taxon>
        <taxon>Insecta</taxon>
        <taxon>Pterygota</taxon>
        <taxon>Neoptera</taxon>
        <taxon>Endopterygota</taxon>
        <taxon>Diptera</taxon>
        <taxon>Nematocera</taxon>
        <taxon>Sciaroidea</taxon>
        <taxon>Sciaridae</taxon>
        <taxon>Pseudolycoriella</taxon>
    </lineage>
</organism>
<dbReference type="InterPro" id="IPR012617">
    <property type="entry name" value="AATF_C"/>
</dbReference>
<evidence type="ECO:0000256" key="1">
    <source>
        <dbReference type="ARBA" id="ARBA00008966"/>
    </source>
</evidence>
<dbReference type="Proteomes" id="UP001151699">
    <property type="component" value="Chromosome A"/>
</dbReference>
<dbReference type="AlphaFoldDB" id="A0A9Q0NHN0"/>
<feature type="domain" description="Apoptosis-antagonizing transcription factor C-terminal" evidence="2">
    <location>
        <begin position="222"/>
        <end position="304"/>
    </location>
</feature>
<sequence>MSKKKAKMSSIGEKISELLAPKKLLDPEYNSDDETIAKTRYSGKISSRKEMGLYSDLVIDEEDKQMASHPKLDEELQKTSANVENLLTKICTLQKGIVNGFPETREINRKRHRSEDSEETDRVDKIAKKLESNYDDFRDYRNATISKWYDRTKVLNPGSSKGSKQPTFDIMRTIEGALSNKDDLVKRSQTQKGGYEIIGMEKLNDNSEPTTSTEIYDDTDFYHAQLRELIEFKTSASTNPAEATKAFIELQKLRNQVKKVVDTRASKGRKVRYADHKKLANFGPRNDPCETSREARSELFSSVFASRMG</sequence>
<dbReference type="OrthoDB" id="5783963at2759"/>
<dbReference type="Pfam" id="PF13339">
    <property type="entry name" value="AATF-Che1"/>
    <property type="match status" value="1"/>
</dbReference>
<feature type="domain" description="AATF leucine zipper-containing" evidence="3">
    <location>
        <begin position="64"/>
        <end position="151"/>
    </location>
</feature>
<dbReference type="GO" id="GO:0006357">
    <property type="term" value="P:regulation of transcription by RNA polymerase II"/>
    <property type="evidence" value="ECO:0007669"/>
    <property type="project" value="TreeGrafter"/>
</dbReference>
<evidence type="ECO:0000313" key="4">
    <source>
        <dbReference type="EMBL" id="KAJ6649819.1"/>
    </source>
</evidence>
<dbReference type="InterPro" id="IPR025160">
    <property type="entry name" value="AATF"/>
</dbReference>
<name>A0A9Q0NHN0_9DIPT</name>
<keyword evidence="5" id="KW-1185">Reference proteome</keyword>
<proteinExistence type="inferred from homology"/>
<dbReference type="GO" id="GO:0005730">
    <property type="term" value="C:nucleolus"/>
    <property type="evidence" value="ECO:0007669"/>
    <property type="project" value="TreeGrafter"/>
</dbReference>
<evidence type="ECO:0000259" key="2">
    <source>
        <dbReference type="Pfam" id="PF08164"/>
    </source>
</evidence>
<protein>
    <submittedName>
        <fullName evidence="4">Protein Aatf</fullName>
    </submittedName>
</protein>
<accession>A0A9Q0NHN0</accession>
<reference evidence="4" key="1">
    <citation type="submission" date="2022-07" db="EMBL/GenBank/DDBJ databases">
        <authorList>
            <person name="Trinca V."/>
            <person name="Uliana J.V.C."/>
            <person name="Torres T.T."/>
            <person name="Ward R.J."/>
            <person name="Monesi N."/>
        </authorList>
    </citation>
    <scope>NUCLEOTIDE SEQUENCE</scope>
    <source>
        <strain evidence="4">HSMRA1968</strain>
        <tissue evidence="4">Whole embryos</tissue>
    </source>
</reference>
<dbReference type="EMBL" id="WJQU01000001">
    <property type="protein sequence ID" value="KAJ6649819.1"/>
    <property type="molecule type" value="Genomic_DNA"/>
</dbReference>
<comment type="caution">
    <text evidence="4">The sequence shown here is derived from an EMBL/GenBank/DDBJ whole genome shotgun (WGS) entry which is preliminary data.</text>
</comment>
<gene>
    <name evidence="4" type="primary">Aatf</name>
    <name evidence="4" type="ORF">Bhyg_05059</name>
</gene>
<dbReference type="InterPro" id="IPR039223">
    <property type="entry name" value="AATF/Bfr2"/>
</dbReference>
<evidence type="ECO:0000259" key="3">
    <source>
        <dbReference type="Pfam" id="PF13339"/>
    </source>
</evidence>
<dbReference type="PANTHER" id="PTHR15565">
    <property type="entry name" value="AATF PROTEIN APOPTOSIS ANTAGONIZING TRANSCRIPTION FACTOR"/>
    <property type="match status" value="1"/>
</dbReference>
<comment type="similarity">
    <text evidence="1">Belongs to the AATF family.</text>
</comment>
<dbReference type="Pfam" id="PF08164">
    <property type="entry name" value="TRAUB"/>
    <property type="match status" value="1"/>
</dbReference>
<feature type="non-terminal residue" evidence="4">
    <location>
        <position position="309"/>
    </location>
</feature>